<dbReference type="AlphaFoldDB" id="A0A6N7Q0R9"/>
<gene>
    <name evidence="3" type="ORF">GF068_31115</name>
</gene>
<dbReference type="OrthoDB" id="5497667at2"/>
<protein>
    <recommendedName>
        <fullName evidence="5">DUF3187 family protein</fullName>
    </recommendedName>
</protein>
<feature type="region of interest" description="Disordered" evidence="1">
    <location>
        <begin position="25"/>
        <end position="59"/>
    </location>
</feature>
<dbReference type="RefSeq" id="WP_153823148.1">
    <property type="nucleotide sequence ID" value="NZ_WJIE01000011.1"/>
</dbReference>
<comment type="caution">
    <text evidence="3">The sequence shown here is derived from an EMBL/GenBank/DDBJ whole genome shotgun (WGS) entry which is preliminary data.</text>
</comment>
<feature type="signal peptide" evidence="2">
    <location>
        <begin position="1"/>
        <end position="22"/>
    </location>
</feature>
<dbReference type="Proteomes" id="UP000440224">
    <property type="component" value="Unassembled WGS sequence"/>
</dbReference>
<evidence type="ECO:0008006" key="5">
    <source>
        <dbReference type="Google" id="ProtNLM"/>
    </source>
</evidence>
<dbReference type="EMBL" id="WJIE01000011">
    <property type="protein sequence ID" value="MRG96340.1"/>
    <property type="molecule type" value="Genomic_DNA"/>
</dbReference>
<evidence type="ECO:0000313" key="3">
    <source>
        <dbReference type="EMBL" id="MRG96340.1"/>
    </source>
</evidence>
<sequence length="360" mass="39872">MRTLLCGLSALTLLSLSFAARADDADAGRPAGGATKTVAKDKPLAAKQGEAPAPPDEPRPRSLDLGVFWLPWGMHYTRAALGATLGYKIPLVQKKGILWDSTNVTFGVRDVYGFVNNTFGPFVDITPIAFFRLQVQGAYDYFIREPFNGGLRVMTPLGRQRVASRQIRRGDTSSVDWVNQEDGNGMDNRDNFLAPINQGGLRLRVLPTLQGKVGPIAFQYNLTGDWNFYSAPGAGADDVYHDTFTFTLRKIRDFSHAHELLVAYSAPVPRPGELLLGLSGRYQRVLGTGLEQLSLNAVAFFRLPKKFSQDRISPFAIAQLGTNLIDPMWQYAFSWILVVGADFNLYKSKTRAQDRRTSHP</sequence>
<evidence type="ECO:0000313" key="4">
    <source>
        <dbReference type="Proteomes" id="UP000440224"/>
    </source>
</evidence>
<proteinExistence type="predicted"/>
<name>A0A6N7Q0R9_9BACT</name>
<accession>A0A6N7Q0R9</accession>
<organism evidence="3 4">
    <name type="scientific">Polyangium spumosum</name>
    <dbReference type="NCBI Taxonomy" id="889282"/>
    <lineage>
        <taxon>Bacteria</taxon>
        <taxon>Pseudomonadati</taxon>
        <taxon>Myxococcota</taxon>
        <taxon>Polyangia</taxon>
        <taxon>Polyangiales</taxon>
        <taxon>Polyangiaceae</taxon>
        <taxon>Polyangium</taxon>
    </lineage>
</organism>
<feature type="chain" id="PRO_5026788019" description="DUF3187 family protein" evidence="2">
    <location>
        <begin position="23"/>
        <end position="360"/>
    </location>
</feature>
<keyword evidence="2" id="KW-0732">Signal</keyword>
<evidence type="ECO:0000256" key="1">
    <source>
        <dbReference type="SAM" id="MobiDB-lite"/>
    </source>
</evidence>
<reference evidence="3 4" key="1">
    <citation type="submission" date="2019-10" db="EMBL/GenBank/DDBJ databases">
        <title>A soil myxobacterium in the family Polyangiaceae.</title>
        <authorList>
            <person name="Li Y."/>
            <person name="Wang J."/>
        </authorList>
    </citation>
    <scope>NUCLEOTIDE SEQUENCE [LARGE SCALE GENOMIC DNA]</scope>
    <source>
        <strain evidence="3 4">DSM 14734</strain>
    </source>
</reference>
<keyword evidence="4" id="KW-1185">Reference proteome</keyword>
<evidence type="ECO:0000256" key="2">
    <source>
        <dbReference type="SAM" id="SignalP"/>
    </source>
</evidence>